<dbReference type="STRING" id="1441095.AM592_22270"/>
<feature type="chain" id="PRO_5038551540" description="Calcium ABC transporter ATPase" evidence="1">
    <location>
        <begin position="20"/>
        <end position="388"/>
    </location>
</feature>
<dbReference type="InterPro" id="IPR011426">
    <property type="entry name" value="CamS"/>
</dbReference>
<dbReference type="Pfam" id="PF07537">
    <property type="entry name" value="CamS"/>
    <property type="match status" value="1"/>
</dbReference>
<dbReference type="OrthoDB" id="9795361at2"/>
<dbReference type="PIRSF" id="PIRSF012509">
    <property type="entry name" value="CamS"/>
    <property type="match status" value="1"/>
</dbReference>
<evidence type="ECO:0000256" key="1">
    <source>
        <dbReference type="SAM" id="SignalP"/>
    </source>
</evidence>
<dbReference type="CDD" id="cd13440">
    <property type="entry name" value="CamS_repeat_2"/>
    <property type="match status" value="1"/>
</dbReference>
<dbReference type="Gene3D" id="3.10.570.10">
    <property type="entry name" value="sex pheromone staph- cam373 precursor domain"/>
    <property type="match status" value="1"/>
</dbReference>
<evidence type="ECO:0000313" key="2">
    <source>
        <dbReference type="EMBL" id="ALC83919.1"/>
    </source>
</evidence>
<evidence type="ECO:0000313" key="3">
    <source>
        <dbReference type="Proteomes" id="UP000067625"/>
    </source>
</evidence>
<accession>A0A0M5JCQ1</accession>
<reference evidence="3" key="1">
    <citation type="submission" date="2015-08" db="EMBL/GenBank/DDBJ databases">
        <title>Genome sequencing project for genomic taxonomy and phylogenomics of Bacillus-like bacteria.</title>
        <authorList>
            <person name="Liu B."/>
            <person name="Wang J."/>
            <person name="Zhu Y."/>
            <person name="Liu G."/>
            <person name="Chen Q."/>
            <person name="Chen Z."/>
            <person name="Lan J."/>
            <person name="Che J."/>
            <person name="Ge C."/>
            <person name="Shi H."/>
            <person name="Pan Z."/>
            <person name="Liu X."/>
        </authorList>
    </citation>
    <scope>NUCLEOTIDE SEQUENCE [LARGE SCALE GENOMIC DNA]</scope>
    <source>
        <strain evidence="3">FJAT-4402</strain>
    </source>
</reference>
<dbReference type="AlphaFoldDB" id="A0A0M5JCQ1"/>
<dbReference type="RefSeq" id="WP_053605800.1">
    <property type="nucleotide sequence ID" value="NZ_CP012600.1"/>
</dbReference>
<reference evidence="2 3" key="2">
    <citation type="journal article" date="2016" name="Int. J. Syst. Evol. Microbiol.">
        <title>Bacillus gobiensis sp. nov., isolated from a soil sample.</title>
        <authorList>
            <person name="Liu B."/>
            <person name="Liu G.H."/>
            <person name="Cetin S."/>
            <person name="Schumann P."/>
            <person name="Pan Z.Z."/>
            <person name="Chen Q.Q."/>
        </authorList>
    </citation>
    <scope>NUCLEOTIDE SEQUENCE [LARGE SCALE GENOMIC DNA]</scope>
    <source>
        <strain evidence="2 3">FJAT-4402</strain>
    </source>
</reference>
<organism evidence="2 3">
    <name type="scientific">Bacillus gobiensis</name>
    <dbReference type="NCBI Taxonomy" id="1441095"/>
    <lineage>
        <taxon>Bacteria</taxon>
        <taxon>Bacillati</taxon>
        <taxon>Bacillota</taxon>
        <taxon>Bacilli</taxon>
        <taxon>Bacillales</taxon>
        <taxon>Bacillaceae</taxon>
        <taxon>Bacillus</taxon>
    </lineage>
</organism>
<name>A0A0M5JCQ1_9BACI</name>
<protein>
    <recommendedName>
        <fullName evidence="4">Calcium ABC transporter ATPase</fullName>
    </recommendedName>
</protein>
<proteinExistence type="predicted"/>
<dbReference type="CDD" id="cd13441">
    <property type="entry name" value="CamS_repeat_1"/>
    <property type="match status" value="1"/>
</dbReference>
<dbReference type="EMBL" id="CP012600">
    <property type="protein sequence ID" value="ALC83919.1"/>
    <property type="molecule type" value="Genomic_DNA"/>
</dbReference>
<dbReference type="PATRIC" id="fig|1441095.3.peg.4921"/>
<keyword evidence="1" id="KW-0732">Signal</keyword>
<feature type="signal peptide" evidence="1">
    <location>
        <begin position="1"/>
        <end position="19"/>
    </location>
</feature>
<sequence>MKKAWMLAAAMVLLLSACAPNFGNQDEELVQQETDETNKKVTIPTYNISDSYYKMVLPFKAGAARGLTAENLNTRLDIDEFETGLMRIAQDSFSTDDYLFQEGQYFDEDTVRSMLGRKLEGKDLEEAKKKDNNFQNAGLNPVKKGSPESSPNYLATMLEHNYLIKKNDKSVELGGVVIGLALNSVYYYRENIGDPQKEVSIDDKKIEEEGKKIAAEVIKRVRSKEELKNVPVTIALYQQAPKTSIVSGDFIAKSEVKAGSTELGSWRGLNEEHAFFPNSANEKKHPDEAEIFNRFKNNVDNYFPNYTGVVGKAFYKDDQLREMKIEIPMQFYGKTEVIAFTQFLTGQIMDYYSANHLRVEVEITSSEGEEAVIVKEEGANEPTVHIYD</sequence>
<dbReference type="PROSITE" id="PS51257">
    <property type="entry name" value="PROKAR_LIPOPROTEIN"/>
    <property type="match status" value="1"/>
</dbReference>
<gene>
    <name evidence="2" type="ORF">AM592_22270</name>
</gene>
<dbReference type="Proteomes" id="UP000067625">
    <property type="component" value="Chromosome"/>
</dbReference>
<evidence type="ECO:0008006" key="4">
    <source>
        <dbReference type="Google" id="ProtNLM"/>
    </source>
</evidence>
<keyword evidence="3" id="KW-1185">Reference proteome</keyword>